<gene>
    <name evidence="1" type="ORF">PQU94_08595</name>
</gene>
<organism evidence="1 2">
    <name type="scientific">Asticcacaulis currens</name>
    <dbReference type="NCBI Taxonomy" id="2984210"/>
    <lineage>
        <taxon>Bacteria</taxon>
        <taxon>Pseudomonadati</taxon>
        <taxon>Pseudomonadota</taxon>
        <taxon>Alphaproteobacteria</taxon>
        <taxon>Caulobacterales</taxon>
        <taxon>Caulobacteraceae</taxon>
        <taxon>Asticcacaulis</taxon>
    </lineage>
</organism>
<dbReference type="EMBL" id="JAQQKW010000004">
    <property type="protein sequence ID" value="MDC7694338.1"/>
    <property type="molecule type" value="Genomic_DNA"/>
</dbReference>
<dbReference type="Proteomes" id="UP001216595">
    <property type="component" value="Unassembled WGS sequence"/>
</dbReference>
<reference evidence="1 2" key="1">
    <citation type="submission" date="2023-01" db="EMBL/GenBank/DDBJ databases">
        <title>Novel species of the genus Asticcacaulis isolated from rivers.</title>
        <authorList>
            <person name="Lu H."/>
        </authorList>
    </citation>
    <scope>NUCLEOTIDE SEQUENCE [LARGE SCALE GENOMIC DNA]</scope>
    <source>
        <strain evidence="1 2">DXS10W</strain>
    </source>
</reference>
<protein>
    <submittedName>
        <fullName evidence="1">Uncharacterized protein</fullName>
    </submittedName>
</protein>
<sequence length="475" mass="52832">MAVKTTLNATNLASLGADRLAQLLIEISAGDANAKRRLRLELIGQDSPSRLVSEVQKRIAAISAAETSVGWRTLKGFRGDLKSLHDLILRQIEPSTPKDALELLWKFLDLCNGVIERTNDASGEILTLFKTIPADIARLATDLSSDHATLIAPAAQALMANRYGQSDALVSGLAAQLGEIGLKALRAECLTAAKSPEKAHSPRPRKVSRWKRRQIQATQLHRRTRQEVTHMALEAIADAANDVDAFIDLQGDPKQPSTAFRIATRLHAVGRDVEALSVLDAARGQLHRTDLVWITLRIEILEASGHSDAAQSLRLQTFRHTLDPVYLRTYLKRLPDFEDVEAEDVELDAAITADDASGALWLLIHWPSLDRAARLVLARSKEISGENRERLGLAADRLAARYPAAASLLYRRMVEAILISALSVYYADGAGYVWEAERLAARIHDHEDIEPHALWVKRLREVYRHRQDFWQRVDS</sequence>
<proteinExistence type="predicted"/>
<keyword evidence="2" id="KW-1185">Reference proteome</keyword>
<dbReference type="InterPro" id="IPR049245">
    <property type="entry name" value="DUF6880"/>
</dbReference>
<comment type="caution">
    <text evidence="1">The sequence shown here is derived from an EMBL/GenBank/DDBJ whole genome shotgun (WGS) entry which is preliminary data.</text>
</comment>
<evidence type="ECO:0000313" key="1">
    <source>
        <dbReference type="EMBL" id="MDC7694338.1"/>
    </source>
</evidence>
<evidence type="ECO:0000313" key="2">
    <source>
        <dbReference type="Proteomes" id="UP001216595"/>
    </source>
</evidence>
<accession>A0ABT5IDT2</accession>
<dbReference type="Pfam" id="PF21810">
    <property type="entry name" value="DUF6880"/>
    <property type="match status" value="1"/>
</dbReference>
<name>A0ABT5IDT2_9CAUL</name>
<dbReference type="RefSeq" id="WP_272741051.1">
    <property type="nucleotide sequence ID" value="NZ_JAQQKW010000004.1"/>
</dbReference>